<dbReference type="Pfam" id="PF12024">
    <property type="entry name" value="DUF3512"/>
    <property type="match status" value="1"/>
</dbReference>
<comment type="caution">
    <text evidence="1">The sequence shown here is derived from an EMBL/GenBank/DDBJ whole genome shotgun (WGS) entry which is preliminary data.</text>
</comment>
<keyword evidence="2" id="KW-1185">Reference proteome</keyword>
<proteinExistence type="predicted"/>
<reference evidence="1" key="1">
    <citation type="submission" date="2018-11" db="EMBL/GenBank/DDBJ databases">
        <authorList>
            <consortium name="Pathogen Informatics"/>
        </authorList>
    </citation>
    <scope>NUCLEOTIDE SEQUENCE</scope>
</reference>
<gene>
    <name evidence="1" type="ORF">PXEA_LOCUS23165</name>
</gene>
<name>A0A448X704_9PLAT</name>
<organism evidence="1 2">
    <name type="scientific">Protopolystoma xenopodis</name>
    <dbReference type="NCBI Taxonomy" id="117903"/>
    <lineage>
        <taxon>Eukaryota</taxon>
        <taxon>Metazoa</taxon>
        <taxon>Spiralia</taxon>
        <taxon>Lophotrochozoa</taxon>
        <taxon>Platyhelminthes</taxon>
        <taxon>Monogenea</taxon>
        <taxon>Polyopisthocotylea</taxon>
        <taxon>Polystomatidea</taxon>
        <taxon>Polystomatidae</taxon>
        <taxon>Protopolystoma</taxon>
    </lineage>
</organism>
<dbReference type="EMBL" id="CAAALY010105598">
    <property type="protein sequence ID" value="VEL29725.1"/>
    <property type="molecule type" value="Genomic_DNA"/>
</dbReference>
<evidence type="ECO:0000313" key="1">
    <source>
        <dbReference type="EMBL" id="VEL29725.1"/>
    </source>
</evidence>
<sequence length="332" mass="36426">LRAEVDRLIDLTNDWFSALPVGLRIIDTRQTLSTETSRVWQPGDLACQEATAELNLLNPDNRGRVSRHESIITIGDEVGPVRGGVSAPPWGGYREDRRNKVVPYSYLDYGPFASFGPRVDTGAAHCTRSASDLLLGTSWLPARMRYLDVALSLGWTDASGNGPESEMDEADSEILDPVRKAENKWLRERARRQQLAISAASAAGDHGLALALSNASVESELGVALARELDETIPLACETVHDDFTLYLANALTRDLIKEQRETEAKATAEAAMVNPNLTSANDGDSNYLNAIKHKQETEDLTLSQKEKQDCILVNTKEQQDQTLEAEALVPV</sequence>
<accession>A0A448X704</accession>
<evidence type="ECO:0000313" key="2">
    <source>
        <dbReference type="Proteomes" id="UP000784294"/>
    </source>
</evidence>
<dbReference type="InterPro" id="IPR021900">
    <property type="entry name" value="DUF3512"/>
</dbReference>
<protein>
    <submittedName>
        <fullName evidence="1">Uncharacterized protein</fullName>
    </submittedName>
</protein>
<dbReference type="Proteomes" id="UP000784294">
    <property type="component" value="Unassembled WGS sequence"/>
</dbReference>
<dbReference type="AlphaFoldDB" id="A0A448X704"/>
<feature type="non-terminal residue" evidence="1">
    <location>
        <position position="1"/>
    </location>
</feature>
<dbReference type="OrthoDB" id="21648at2759"/>